<dbReference type="GO" id="GO:0047134">
    <property type="term" value="F:protein-disulfide reductase [NAD(P)H] activity"/>
    <property type="evidence" value="ECO:0007669"/>
    <property type="project" value="UniProtKB-EC"/>
</dbReference>
<dbReference type="EC" id="1.8.1.8" evidence="3"/>
<evidence type="ECO:0000256" key="1">
    <source>
        <dbReference type="ARBA" id="ARBA00022729"/>
    </source>
</evidence>
<name>A0A376J2Q4_9FLAO</name>
<feature type="domain" description="Thioredoxin" evidence="2">
    <location>
        <begin position="1"/>
        <end position="147"/>
    </location>
</feature>
<dbReference type="AlphaFoldDB" id="A0A376J2Q4"/>
<dbReference type="InterPro" id="IPR012336">
    <property type="entry name" value="Thioredoxin-like_fold"/>
</dbReference>
<evidence type="ECO:0000313" key="4">
    <source>
        <dbReference type="Proteomes" id="UP000254737"/>
    </source>
</evidence>
<reference evidence="3 4" key="1">
    <citation type="submission" date="2018-06" db="EMBL/GenBank/DDBJ databases">
        <authorList>
            <consortium name="Pathogen Informatics"/>
            <person name="Doyle S."/>
        </authorList>
    </citation>
    <scope>NUCLEOTIDE SEQUENCE [LARGE SCALE GENOMIC DNA]</scope>
    <source>
        <strain evidence="3 4">NCTC13456</strain>
    </source>
</reference>
<dbReference type="InterPro" id="IPR013766">
    <property type="entry name" value="Thioredoxin_domain"/>
</dbReference>
<dbReference type="InterPro" id="IPR051099">
    <property type="entry name" value="AGR/TXD"/>
</dbReference>
<accession>A0A376J2Q4</accession>
<dbReference type="PROSITE" id="PS51352">
    <property type="entry name" value="THIOREDOXIN_2"/>
    <property type="match status" value="1"/>
</dbReference>
<gene>
    <name evidence="3" type="primary">dsbD_2</name>
    <name evidence="3" type="ORF">NCTC13456_03589</name>
</gene>
<dbReference type="Gene3D" id="3.40.30.10">
    <property type="entry name" value="Glutaredoxin"/>
    <property type="match status" value="1"/>
</dbReference>
<dbReference type="RefSeq" id="WP_115002338.1">
    <property type="nucleotide sequence ID" value="NZ_UFXS01000002.1"/>
</dbReference>
<dbReference type="PANTHER" id="PTHR15337:SF11">
    <property type="entry name" value="THIOREDOXIN DOMAIN-CONTAINING PROTEIN"/>
    <property type="match status" value="1"/>
</dbReference>
<dbReference type="Proteomes" id="UP000254737">
    <property type="component" value="Unassembled WGS sequence"/>
</dbReference>
<dbReference type="SUPFAM" id="SSF52833">
    <property type="entry name" value="Thioredoxin-like"/>
    <property type="match status" value="1"/>
</dbReference>
<keyword evidence="1" id="KW-0732">Signal</keyword>
<evidence type="ECO:0000259" key="2">
    <source>
        <dbReference type="PROSITE" id="PS51352"/>
    </source>
</evidence>
<dbReference type="EMBL" id="UFXS01000002">
    <property type="protein sequence ID" value="STE54942.1"/>
    <property type="molecule type" value="Genomic_DNA"/>
</dbReference>
<evidence type="ECO:0000313" key="3">
    <source>
        <dbReference type="EMBL" id="STE54942.1"/>
    </source>
</evidence>
<dbReference type="Pfam" id="PF13098">
    <property type="entry name" value="Thioredoxin_2"/>
    <property type="match status" value="1"/>
</dbReference>
<dbReference type="PANTHER" id="PTHR15337">
    <property type="entry name" value="ANTERIOR GRADIENT PROTEIN-RELATED"/>
    <property type="match status" value="1"/>
</dbReference>
<protein>
    <submittedName>
        <fullName evidence="3">Thiol:disulfide interchange protein DsbD</fullName>
        <ecNumber evidence="3">1.8.1.8</ecNumber>
    </submittedName>
</protein>
<organism evidence="3 4">
    <name type="scientific">Empedobacter falsenii</name>
    <dbReference type="NCBI Taxonomy" id="343874"/>
    <lineage>
        <taxon>Bacteria</taxon>
        <taxon>Pseudomonadati</taxon>
        <taxon>Bacteroidota</taxon>
        <taxon>Flavobacteriia</taxon>
        <taxon>Flavobacteriales</taxon>
        <taxon>Weeksellaceae</taxon>
        <taxon>Empedobacter</taxon>
    </lineage>
</organism>
<dbReference type="STRING" id="343874.GCA_000805695_03313"/>
<proteinExistence type="predicted"/>
<dbReference type="InterPro" id="IPR036249">
    <property type="entry name" value="Thioredoxin-like_sf"/>
</dbReference>
<keyword evidence="3" id="KW-0560">Oxidoreductase</keyword>
<sequence>MKSSLAIAALILSSFLFGQEIKWLSLDEATKEIKAHPEKPVLINFYTTWCGFCKRLDKETFTDKKVAEYVNKNYIPVKFDAETKDMVKFMGIQYTYIAPAKANYMAYAFTNGQLSYPATVLMNGKGDINKVVLGYRSSTDFINDIKI</sequence>